<evidence type="ECO:0000313" key="11">
    <source>
        <dbReference type="Proteomes" id="UP000250572"/>
    </source>
</evidence>
<organism evidence="10 11">
    <name type="scientific">Gambusia affinis</name>
    <name type="common">Western mosquitofish</name>
    <name type="synonym">Heterandria affinis</name>
    <dbReference type="NCBI Taxonomy" id="33528"/>
    <lineage>
        <taxon>Eukaryota</taxon>
        <taxon>Metazoa</taxon>
        <taxon>Chordata</taxon>
        <taxon>Craniata</taxon>
        <taxon>Vertebrata</taxon>
        <taxon>Euteleostomi</taxon>
        <taxon>Actinopterygii</taxon>
        <taxon>Neopterygii</taxon>
        <taxon>Teleostei</taxon>
        <taxon>Neoteleostei</taxon>
        <taxon>Acanthomorphata</taxon>
        <taxon>Ovalentaria</taxon>
        <taxon>Atherinomorphae</taxon>
        <taxon>Cyprinodontiformes</taxon>
        <taxon>Poeciliidae</taxon>
        <taxon>Poeciliinae</taxon>
        <taxon>Gambusia</taxon>
    </lineage>
</organism>
<dbReference type="GO" id="GO:0012505">
    <property type="term" value="C:endomembrane system"/>
    <property type="evidence" value="ECO:0007669"/>
    <property type="project" value="UniProtKB-SubCell"/>
</dbReference>
<evidence type="ECO:0000256" key="1">
    <source>
        <dbReference type="ARBA" id="ARBA00004184"/>
    </source>
</evidence>
<comment type="subcellular location">
    <subcellularLocation>
        <location evidence="1">Endomembrane system</location>
        <topology evidence="1">Peripheral membrane protein</topology>
    </subcellularLocation>
</comment>
<evidence type="ECO:0000256" key="8">
    <source>
        <dbReference type="SAM" id="MobiDB-lite"/>
    </source>
</evidence>
<dbReference type="InterPro" id="IPR011989">
    <property type="entry name" value="ARM-like"/>
</dbReference>
<dbReference type="GO" id="GO:0006886">
    <property type="term" value="P:intracellular protein transport"/>
    <property type="evidence" value="ECO:0007669"/>
    <property type="project" value="InterPro"/>
</dbReference>
<evidence type="ECO:0000256" key="2">
    <source>
        <dbReference type="ARBA" id="ARBA00004922"/>
    </source>
</evidence>
<keyword evidence="11" id="KW-1185">Reference proteome</keyword>
<dbReference type="InterPro" id="IPR002553">
    <property type="entry name" value="Clathrin/coatomer_adapt-like_N"/>
</dbReference>
<dbReference type="GO" id="GO:0030131">
    <property type="term" value="C:clathrin adaptor complex"/>
    <property type="evidence" value="ECO:0007669"/>
    <property type="project" value="InterPro"/>
</dbReference>
<sequence length="1353" mass="151211">MHGANASPAALRDRFLITASVCARLPSLVEYVEQPLTAGLRDRAACVRRVAVLGWAKLHNLQPGSEIDGAVVNELYSLLRDPDPVVMVNCLRALEEVLKDEGGVVINKPITHHLLNRLKECDPWGQSEVLRVLQRYRPQSEDELFDILSLLDSSLVSPHPPVMAATLSLFLSLCSGLPAVSQAALERVRGPLLAACGSGSREMRFAALCHVQLLLRSMPGLLGEHYKRFFCSYAEPAYIKRRKMQVLVELVNDENVVMILDELKGYCTDVNTDTAQTAISAIGRIGRSYSDKCLEILTGLLGLKQDQITSAVVQTIRDLVWACPQCGDAVSSALEGCEEVLQDSQGRQALLWLLGAYGERISSAPYTLEAFIDGVRSETSMELKMELLTSTMRLFLCRPAETQDMLGRLLHYCIEEERDMCVRGQALLYYRLLQRGIVETRHVLQVRRSDPSIGVLIGRPAEPVSQWVSIFNTLEPLQHCSVEVESTSRGSPEHLASIPKPNSDLPDNLDCRQLEMVHLGSDGAAQCLGRPAGLPAPGAEPNVTLSLSPPVTPEEFERLWTQRRASPSEQAESADEGDDTTWTEDTIRCGAVPRCSPQSLHAAMQLVNIQTLAFTPSHVLPWKVFLYTRTLRADTSCSTLVLGELLYAGELNPKRSAEGETEGNGQTQATADGDKEVKVTLRQQPHDVGALRVFLSVLTTVLHTLSSEPPSATPQRIGPRSGVTTHPPSAAGRRHLMLGSLNFRSDSEQRSTVLQLGRRGVDFEVLPRLGGKLTLEREKGSFSLDDLLSVGNRRNKLTRPVAQVFQAGCFLRGICWKLVAQIGLRITAEAKNTVRPPPRLYLERAGRDKHFLIYSALCPAEESQTEKRNFHEGMDFQTTLLSLSCKTVPQRSLRYCKEMRRRSRKKNAVLGVLLLVTVLYYYYPFEFLLTGLTRSPPKQLSWQLERLVSKESWAEQGGYLHLNVFSFLSGYISEFLTIGMSSVKRKKGSYLVPTLKSLFSQSSPEERSSMVVVVLIADFDLHWVASTVREINSTFASDLDRGQLLVIHVSQKWYPPLTGLKRNYNDAPDRVSFRSKQNVDYSFLIHYSVGLGQYYLQLEDDVLSAQNFLTTIRKHIEEQNAKKGTWAMLEFSALGYIGKLYKSSDLPLLARFLFLFYQEMPCDWLMSHFRQLMTQRETILFKPSLFQHMGTFSSFQGTYNKLKDKNFEEGLYTNPSAEVYSNISTYQKYYPKLAWAPGEGYFWGRSPERGDHLTVVFQEPVVVTGILVETGSEGKDLLDSGQVELGQDVLTAAIKTCKTFQSLGAFMNGKFEMREVDKLRGSASSCLRISVTAEQKDWVIIQKIRITTTSSAS</sequence>
<dbReference type="GO" id="GO:0016192">
    <property type="term" value="P:vesicle-mediated transport"/>
    <property type="evidence" value="ECO:0007669"/>
    <property type="project" value="InterPro"/>
</dbReference>
<feature type="region of interest" description="Disordered" evidence="8">
    <location>
        <begin position="562"/>
        <end position="583"/>
    </location>
</feature>
<gene>
    <name evidence="10" type="ORF">CCH79_00019944</name>
</gene>
<dbReference type="InterPro" id="IPR057279">
    <property type="entry name" value="MGAT4"/>
</dbReference>
<dbReference type="Pfam" id="PF01602">
    <property type="entry name" value="Adaptin_N"/>
    <property type="match status" value="1"/>
</dbReference>
<comment type="pathway">
    <text evidence="2">Protein modification; protein glycosylation.</text>
</comment>
<dbReference type="InterPro" id="IPR006759">
    <property type="entry name" value="Glyco_transf_54"/>
</dbReference>
<dbReference type="InterPro" id="IPR056576">
    <property type="entry name" value="MGAT4_A/B/C_C"/>
</dbReference>
<evidence type="ECO:0000256" key="5">
    <source>
        <dbReference type="ARBA" id="ARBA00022679"/>
    </source>
</evidence>
<dbReference type="SMART" id="SM01020">
    <property type="entry name" value="B2-adapt-app_C"/>
    <property type="match status" value="1"/>
</dbReference>
<evidence type="ECO:0000256" key="4">
    <source>
        <dbReference type="ARBA" id="ARBA00022676"/>
    </source>
</evidence>
<dbReference type="Pfam" id="PF04666">
    <property type="entry name" value="MGAT4_cons"/>
    <property type="match status" value="1"/>
</dbReference>
<dbReference type="PANTHER" id="PTHR12062:SF11">
    <property type="entry name" value="ALPHA-1,3-MANNOSYL-GLYCOPROTEIN 4-BETA-N-ACETYLGLUCOSAMINYLTRANSFERASE-LIKE PROTEIN MGAT4E"/>
    <property type="match status" value="1"/>
</dbReference>
<keyword evidence="4" id="KW-0328">Glycosyltransferase</keyword>
<keyword evidence="7" id="KW-0472">Membrane</keyword>
<proteinExistence type="predicted"/>
<keyword evidence="5" id="KW-0808">Transferase</keyword>
<feature type="region of interest" description="Disordered" evidence="8">
    <location>
        <begin position="705"/>
        <end position="731"/>
    </location>
</feature>
<dbReference type="EMBL" id="NHOQ01000023">
    <property type="protein sequence ID" value="PWA33758.1"/>
    <property type="molecule type" value="Genomic_DNA"/>
</dbReference>
<name>A0A315WHG3_GAMAF</name>
<accession>A0A315WHG3</accession>
<dbReference type="InterPro" id="IPR016024">
    <property type="entry name" value="ARM-type_fold"/>
</dbReference>
<dbReference type="InterPro" id="IPR015151">
    <property type="entry name" value="B-adaptin_app_sub_C"/>
</dbReference>
<dbReference type="FunFam" id="1.25.10.10:FF:000151">
    <property type="entry name" value="AP complex subunit beta"/>
    <property type="match status" value="1"/>
</dbReference>
<evidence type="ECO:0000259" key="9">
    <source>
        <dbReference type="SMART" id="SM01020"/>
    </source>
</evidence>
<evidence type="ECO:0000313" key="10">
    <source>
        <dbReference type="EMBL" id="PWA33758.1"/>
    </source>
</evidence>
<dbReference type="InterPro" id="IPR012295">
    <property type="entry name" value="TBP_dom_sf"/>
</dbReference>
<comment type="caution">
    <text evidence="10">The sequence shown here is derived from an EMBL/GenBank/DDBJ whole genome shotgun (WGS) entry which is preliminary data.</text>
</comment>
<dbReference type="SUPFAM" id="SSF48371">
    <property type="entry name" value="ARM repeat"/>
    <property type="match status" value="1"/>
</dbReference>
<dbReference type="GO" id="GO:0006487">
    <property type="term" value="P:protein N-linked glycosylation"/>
    <property type="evidence" value="ECO:0007669"/>
    <property type="project" value="TreeGrafter"/>
</dbReference>
<evidence type="ECO:0000256" key="3">
    <source>
        <dbReference type="ARBA" id="ARBA00022448"/>
    </source>
</evidence>
<keyword evidence="3" id="KW-0813">Transport</keyword>
<dbReference type="Gene3D" id="1.25.10.10">
    <property type="entry name" value="Leucine-rich Repeat Variant"/>
    <property type="match status" value="1"/>
</dbReference>
<feature type="domain" description="Beta-adaptin appendage C-terminal subdomain" evidence="9">
    <location>
        <begin position="547"/>
        <end position="703"/>
    </location>
</feature>
<keyword evidence="6" id="KW-0653">Protein transport</keyword>
<dbReference type="STRING" id="33528.ENSGAFP00000000142"/>
<feature type="region of interest" description="Disordered" evidence="8">
    <location>
        <begin position="530"/>
        <end position="550"/>
    </location>
</feature>
<dbReference type="GO" id="GO:0008375">
    <property type="term" value="F:acetylglucosaminyltransferase activity"/>
    <property type="evidence" value="ECO:0007669"/>
    <property type="project" value="TreeGrafter"/>
</dbReference>
<dbReference type="PANTHER" id="PTHR12062">
    <property type="entry name" value="N-ACETYLGLUCOSAMINYLTRANSFERASE VI"/>
    <property type="match status" value="1"/>
</dbReference>
<evidence type="ECO:0000256" key="7">
    <source>
        <dbReference type="ARBA" id="ARBA00023136"/>
    </source>
</evidence>
<reference evidence="10 11" key="1">
    <citation type="journal article" date="2018" name="G3 (Bethesda)">
        <title>A High-Quality Reference Genome for the Invasive Mosquitofish Gambusia affinis Using a Chicago Library.</title>
        <authorList>
            <person name="Hoffberg S.L."/>
            <person name="Troendle N.J."/>
            <person name="Glenn T.C."/>
            <person name="Mahmud O."/>
            <person name="Louha S."/>
            <person name="Chalopin D."/>
            <person name="Bennetzen J.L."/>
            <person name="Mauricio R."/>
        </authorList>
    </citation>
    <scope>NUCLEOTIDE SEQUENCE [LARGE SCALE GENOMIC DNA]</scope>
    <source>
        <strain evidence="10">NE01/NJP1002.9</strain>
        <tissue evidence="10">Muscle</tissue>
    </source>
</reference>
<dbReference type="Pfam" id="PF23524">
    <property type="entry name" value="MGAT4A_C"/>
    <property type="match status" value="1"/>
</dbReference>
<protein>
    <recommendedName>
        <fullName evidence="9">Beta-adaptin appendage C-terminal subdomain domain-containing protein</fullName>
    </recommendedName>
</protein>
<dbReference type="Gene3D" id="3.30.310.10">
    <property type="entry name" value="TATA-Binding Protein"/>
    <property type="match status" value="1"/>
</dbReference>
<dbReference type="Proteomes" id="UP000250572">
    <property type="component" value="Unassembled WGS sequence"/>
</dbReference>
<evidence type="ECO:0000256" key="6">
    <source>
        <dbReference type="ARBA" id="ARBA00022927"/>
    </source>
</evidence>
<feature type="compositionally biased region" description="Acidic residues" evidence="8">
    <location>
        <begin position="572"/>
        <end position="582"/>
    </location>
</feature>
<feature type="region of interest" description="Disordered" evidence="8">
    <location>
        <begin position="654"/>
        <end position="675"/>
    </location>
</feature>